<gene>
    <name evidence="2" type="ORF">FC701_31435</name>
</gene>
<dbReference type="RefSeq" id="WP_137059374.1">
    <property type="nucleotide sequence ID" value="NZ_SZOD01001089.1"/>
</dbReference>
<dbReference type="Proteomes" id="UP000305524">
    <property type="component" value="Unassembled WGS sequence"/>
</dbReference>
<protein>
    <submittedName>
        <fullName evidence="2">Uncharacterized protein</fullName>
    </submittedName>
</protein>
<evidence type="ECO:0000256" key="1">
    <source>
        <dbReference type="SAM" id="Coils"/>
    </source>
</evidence>
<reference evidence="2 3" key="1">
    <citation type="journal article" date="2019" name="Environ. Microbiol.">
        <title>An active ?-lactamase is a part of an orchestrated cell wall stress resistance network of Bacillus subtilis and related rhizosphere species.</title>
        <authorList>
            <person name="Bucher T."/>
            <person name="Keren-Paz A."/>
            <person name="Hausser J."/>
            <person name="Olender T."/>
            <person name="Cytryn E."/>
            <person name="Kolodkin-Gal I."/>
        </authorList>
    </citation>
    <scope>NUCLEOTIDE SEQUENCE [LARGE SCALE GENOMIC DNA]</scope>
    <source>
        <strain evidence="2 3">I186</strain>
    </source>
</reference>
<dbReference type="EMBL" id="SZOD01001089">
    <property type="protein sequence ID" value="TKI79532.1"/>
    <property type="molecule type" value="Genomic_DNA"/>
</dbReference>
<keyword evidence="1" id="KW-0175">Coiled coil</keyword>
<comment type="caution">
    <text evidence="2">The sequence shown here is derived from an EMBL/GenBank/DDBJ whole genome shotgun (WGS) entry which is preliminary data.</text>
</comment>
<evidence type="ECO:0000313" key="3">
    <source>
        <dbReference type="Proteomes" id="UP000305524"/>
    </source>
</evidence>
<accession>A0A4U2ZXX4</accession>
<feature type="coiled-coil region" evidence="1">
    <location>
        <begin position="123"/>
        <end position="150"/>
    </location>
</feature>
<dbReference type="AlphaFoldDB" id="A0A4U2ZXX4"/>
<organism evidence="2 3">
    <name type="scientific">Bacillus mycoides</name>
    <dbReference type="NCBI Taxonomy" id="1405"/>
    <lineage>
        <taxon>Bacteria</taxon>
        <taxon>Bacillati</taxon>
        <taxon>Bacillota</taxon>
        <taxon>Bacilli</taxon>
        <taxon>Bacillales</taxon>
        <taxon>Bacillaceae</taxon>
        <taxon>Bacillus</taxon>
        <taxon>Bacillus cereus group</taxon>
    </lineage>
</organism>
<evidence type="ECO:0000313" key="2">
    <source>
        <dbReference type="EMBL" id="TKI79532.1"/>
    </source>
</evidence>
<sequence length="158" mass="18760">MKGICIDVDHSALLGINEEYFLFPAKPDHYFVSKFNRKESHFGCYPAERFQVVEKEVWTPEPRVNKPNLDKGLLYRAQLIWRTKGYKNKPLKDYIIKPKGNQCFFWHDRERKKLCGCFPIHWFANFEELAAEQEEIKETSEQERVSLLERPGGQLAFF</sequence>
<proteinExistence type="predicted"/>
<name>A0A4U2ZXX4_BACMY</name>